<dbReference type="HOGENOM" id="CLU_011040_0_0_7"/>
<dbReference type="eggNOG" id="COG0574">
    <property type="taxonomic scope" value="Bacteria"/>
</dbReference>
<comment type="function">
    <text evidence="2">Catalyzes the phosphorylation of pyruvate to phosphoenolpyruvate.</text>
</comment>
<feature type="domain" description="PEP-utilising enzyme mobile" evidence="15">
    <location>
        <begin position="488"/>
        <end position="557"/>
    </location>
</feature>
<dbReference type="Proteomes" id="UP000007844">
    <property type="component" value="Chromosome"/>
</dbReference>
<evidence type="ECO:0000256" key="10">
    <source>
        <dbReference type="ARBA" id="ARBA00022777"/>
    </source>
</evidence>
<evidence type="ECO:0000256" key="7">
    <source>
        <dbReference type="ARBA" id="ARBA00022679"/>
    </source>
</evidence>
<keyword evidence="12" id="KW-0460">Magnesium</keyword>
<evidence type="ECO:0000256" key="6">
    <source>
        <dbReference type="ARBA" id="ARBA00021623"/>
    </source>
</evidence>
<keyword evidence="11" id="KW-0067">ATP-binding</keyword>
<keyword evidence="7" id="KW-0808">Transferase</keyword>
<dbReference type="InterPro" id="IPR002192">
    <property type="entry name" value="PPDK_AMP/ATP-bd"/>
</dbReference>
<dbReference type="PANTHER" id="PTHR43030:SF1">
    <property type="entry name" value="PHOSPHOENOLPYRUVATE SYNTHASE"/>
    <property type="match status" value="1"/>
</dbReference>
<organism evidence="17 18">
    <name type="scientific">Desulfocurvibacter africanus subsp. africanus str. Walvis Bay</name>
    <dbReference type="NCBI Taxonomy" id="690850"/>
    <lineage>
        <taxon>Bacteria</taxon>
        <taxon>Pseudomonadati</taxon>
        <taxon>Thermodesulfobacteriota</taxon>
        <taxon>Desulfovibrionia</taxon>
        <taxon>Desulfovibrionales</taxon>
        <taxon>Desulfovibrionaceae</taxon>
        <taxon>Desulfocurvibacter</taxon>
    </lineage>
</organism>
<dbReference type="Gene3D" id="3.30.1490.20">
    <property type="entry name" value="ATP-grasp fold, A domain"/>
    <property type="match status" value="1"/>
</dbReference>
<dbReference type="STRING" id="690850.Desaf_3337"/>
<evidence type="ECO:0000256" key="11">
    <source>
        <dbReference type="ARBA" id="ARBA00022840"/>
    </source>
</evidence>
<evidence type="ECO:0000256" key="2">
    <source>
        <dbReference type="ARBA" id="ARBA00002988"/>
    </source>
</evidence>
<dbReference type="Gene3D" id="3.50.30.10">
    <property type="entry name" value="Phosphohistidine domain"/>
    <property type="match status" value="1"/>
</dbReference>
<evidence type="ECO:0000256" key="1">
    <source>
        <dbReference type="ARBA" id="ARBA00001946"/>
    </source>
</evidence>
<sequence>MGLISYIRDLLRREPEEPQVSAEELRDDFRARYHHFKLLLTANNNALDVMAELESVLSGTRPFGMRFVRSRVTRVAAQVYRIIQSMNNLAPGKYDALHASYQRIQVAVNLALELRRTAQPADQGELVLSLSKAGREHADLIGAKMSSLAEAGRKLELPIPHGFAITAASYSAFMAESDLQAEIDRRIQRAHASRLDEIFALSAEVQQLIMKAPVPAIVEQAILDAFAELKQRHGPSHVAMRSSALGEDALGASFAGQYRSLLNVGENNLISAYKEVIAGKYTPQAMAYRLNKGIPDEDVAMCVGCMRMIDAVSGGVAYSCNPLDLTDNAVHVNSVWGLPRAVVDGVAPVDTLIVARDPLRVRSRDIPSKSQKYVCFPDEGLCREELTDGEAGLQSIPDDKLLELAAMAVRLEEFYGGPQDMEWALERDGRLVLLQCRPLRLTEAAPAPMAEADDEGHEVLLAGGVAASLGGGIGPVFVARGGMDALRFPDRAVLVVAQALPRWAALLPRAAAVVTESGSLAGHLANVAREFGVPALFNMPEATKLLQDGMTVTVDATARKIFAGERQRSVARTEPARAFMAGTPVHDILREVVGHIVPLTLLDPDAPSFRAENCQTLHDITRFCHEKAVVEMFRFGTEHNFSERAAKQLWVGVPMQFWVINLDDGFAHDVPGKLIKLSEIVSVPMLALWKGMVAKEWAGPPPINARGFMSVLLEASANPNLDPASESAYSARNYFMVSKHFTNLQSRFGFHFCTVEALASERAQENYASFSFKGGAANFERKVQRVRFIANFLEEYGFRCEVREDNCFARVEGLSQCDMEERLVVLGYVIMHTRQLDMVMSDGRSAAQFTAKFRQDMRQILSETCQRPA</sequence>
<dbReference type="KEGG" id="daf:Desaf_3337"/>
<dbReference type="SUPFAM" id="SSF56059">
    <property type="entry name" value="Glutathione synthetase ATP-binding domain-like"/>
    <property type="match status" value="1"/>
</dbReference>
<comment type="catalytic activity">
    <reaction evidence="14">
        <text>pyruvate + ATP + H2O = phosphoenolpyruvate + AMP + phosphate + 2 H(+)</text>
        <dbReference type="Rhea" id="RHEA:11364"/>
        <dbReference type="ChEBI" id="CHEBI:15361"/>
        <dbReference type="ChEBI" id="CHEBI:15377"/>
        <dbReference type="ChEBI" id="CHEBI:15378"/>
        <dbReference type="ChEBI" id="CHEBI:30616"/>
        <dbReference type="ChEBI" id="CHEBI:43474"/>
        <dbReference type="ChEBI" id="CHEBI:58702"/>
        <dbReference type="ChEBI" id="CHEBI:456215"/>
        <dbReference type="EC" id="2.7.9.2"/>
    </reaction>
</comment>
<evidence type="ECO:0000256" key="5">
    <source>
        <dbReference type="ARBA" id="ARBA00011996"/>
    </source>
</evidence>
<evidence type="ECO:0000256" key="3">
    <source>
        <dbReference type="ARBA" id="ARBA00004742"/>
    </source>
</evidence>
<accession>F3Z484</accession>
<dbReference type="Pfam" id="PF01326">
    <property type="entry name" value="PPDK_N"/>
    <property type="match status" value="1"/>
</dbReference>
<evidence type="ECO:0000313" key="17">
    <source>
        <dbReference type="EMBL" id="EGJ51626.1"/>
    </source>
</evidence>
<dbReference type="GO" id="GO:0046872">
    <property type="term" value="F:metal ion binding"/>
    <property type="evidence" value="ECO:0007669"/>
    <property type="project" value="UniProtKB-KW"/>
</dbReference>
<dbReference type="EMBL" id="CP003221">
    <property type="protein sequence ID" value="EGJ51626.1"/>
    <property type="molecule type" value="Genomic_DNA"/>
</dbReference>
<evidence type="ECO:0000259" key="16">
    <source>
        <dbReference type="Pfam" id="PF01326"/>
    </source>
</evidence>
<dbReference type="InterPro" id="IPR008279">
    <property type="entry name" value="PEP-util_enz_mobile_dom"/>
</dbReference>
<dbReference type="GO" id="GO:0006094">
    <property type="term" value="P:gluconeogenesis"/>
    <property type="evidence" value="ECO:0007669"/>
    <property type="project" value="UniProtKB-UniPathway"/>
</dbReference>
<protein>
    <recommendedName>
        <fullName evidence="6">Phosphoenolpyruvate synthase</fullName>
        <ecNumber evidence="5">2.7.9.2</ecNumber>
    </recommendedName>
    <alternativeName>
        <fullName evidence="13">Pyruvate, water dikinase</fullName>
    </alternativeName>
</protein>
<keyword evidence="8" id="KW-0479">Metal-binding</keyword>
<keyword evidence="10 17" id="KW-0418">Kinase</keyword>
<dbReference type="GO" id="GO:0008986">
    <property type="term" value="F:pyruvate, water dikinase activity"/>
    <property type="evidence" value="ECO:0007669"/>
    <property type="project" value="UniProtKB-EC"/>
</dbReference>
<evidence type="ECO:0000256" key="4">
    <source>
        <dbReference type="ARBA" id="ARBA00007837"/>
    </source>
</evidence>
<evidence type="ECO:0000256" key="13">
    <source>
        <dbReference type="ARBA" id="ARBA00033470"/>
    </source>
</evidence>
<comment type="pathway">
    <text evidence="3">Carbohydrate biosynthesis; gluconeogenesis.</text>
</comment>
<comment type="cofactor">
    <cofactor evidence="1">
        <name>Mg(2+)</name>
        <dbReference type="ChEBI" id="CHEBI:18420"/>
    </cofactor>
</comment>
<dbReference type="InterPro" id="IPR006319">
    <property type="entry name" value="PEP_synth"/>
</dbReference>
<gene>
    <name evidence="17" type="ORF">Desaf_3337</name>
</gene>
<keyword evidence="17" id="KW-0670">Pyruvate</keyword>
<evidence type="ECO:0000313" key="18">
    <source>
        <dbReference type="Proteomes" id="UP000007844"/>
    </source>
</evidence>
<name>F3Z484_DESAF</name>
<evidence type="ECO:0000256" key="12">
    <source>
        <dbReference type="ARBA" id="ARBA00022842"/>
    </source>
</evidence>
<evidence type="ECO:0000256" key="14">
    <source>
        <dbReference type="ARBA" id="ARBA00047700"/>
    </source>
</evidence>
<keyword evidence="9" id="KW-0547">Nucleotide-binding</keyword>
<dbReference type="UniPathway" id="UPA00138"/>
<evidence type="ECO:0000256" key="8">
    <source>
        <dbReference type="ARBA" id="ARBA00022723"/>
    </source>
</evidence>
<dbReference type="AlphaFoldDB" id="F3Z484"/>
<dbReference type="SUPFAM" id="SSF52009">
    <property type="entry name" value="Phosphohistidine domain"/>
    <property type="match status" value="1"/>
</dbReference>
<comment type="similarity">
    <text evidence="4">Belongs to the PEP-utilizing enzyme family.</text>
</comment>
<dbReference type="EC" id="2.7.9.2" evidence="5"/>
<dbReference type="Pfam" id="PF00391">
    <property type="entry name" value="PEP-utilizers"/>
    <property type="match status" value="1"/>
</dbReference>
<dbReference type="Gene3D" id="3.30.470.20">
    <property type="entry name" value="ATP-grasp fold, B domain"/>
    <property type="match status" value="1"/>
</dbReference>
<evidence type="ECO:0000259" key="15">
    <source>
        <dbReference type="Pfam" id="PF00391"/>
    </source>
</evidence>
<feature type="domain" description="Pyruvate phosphate dikinase AMP/ATP-binding" evidence="16">
    <location>
        <begin position="139"/>
        <end position="447"/>
    </location>
</feature>
<dbReference type="PANTHER" id="PTHR43030">
    <property type="entry name" value="PHOSPHOENOLPYRUVATE SYNTHASE"/>
    <property type="match status" value="1"/>
</dbReference>
<evidence type="ECO:0000256" key="9">
    <source>
        <dbReference type="ARBA" id="ARBA00022741"/>
    </source>
</evidence>
<dbReference type="InterPro" id="IPR036637">
    <property type="entry name" value="Phosphohistidine_dom_sf"/>
</dbReference>
<dbReference type="InterPro" id="IPR013815">
    <property type="entry name" value="ATP_grasp_subdomain_1"/>
</dbReference>
<dbReference type="eggNOG" id="COG3848">
    <property type="taxonomic scope" value="Bacteria"/>
</dbReference>
<dbReference type="GO" id="GO:0005524">
    <property type="term" value="F:ATP binding"/>
    <property type="evidence" value="ECO:0007669"/>
    <property type="project" value="UniProtKB-KW"/>
</dbReference>
<dbReference type="RefSeq" id="WP_014261246.1">
    <property type="nucleotide sequence ID" value="NC_016629.1"/>
</dbReference>
<keyword evidence="18" id="KW-1185">Reference proteome</keyword>
<reference evidence="17 18" key="1">
    <citation type="journal article" date="2011" name="J. Bacteriol.">
        <title>Genome sequence of the mercury-methylating and pleomorphic Desulfovibrio africanus Strain Walvis Bay.</title>
        <authorList>
            <person name="Brown S.D."/>
            <person name="Wall J.D."/>
            <person name="Kucken A.M."/>
            <person name="Gilmour C.C."/>
            <person name="Podar M."/>
            <person name="Brandt C.C."/>
            <person name="Teshima H."/>
            <person name="Detter J.C."/>
            <person name="Han C.S."/>
            <person name="Land M.L."/>
            <person name="Lucas S."/>
            <person name="Han J."/>
            <person name="Pennacchio L."/>
            <person name="Nolan M."/>
            <person name="Pitluck S."/>
            <person name="Woyke T."/>
            <person name="Goodwin L."/>
            <person name="Palumbo A.V."/>
            <person name="Elias D.A."/>
        </authorList>
    </citation>
    <scope>NUCLEOTIDE SEQUENCE [LARGE SCALE GENOMIC DNA]</scope>
    <source>
        <strain evidence="17 18">Walvis Bay</strain>
    </source>
</reference>
<proteinExistence type="inferred from homology"/>